<dbReference type="InterPro" id="IPR009006">
    <property type="entry name" value="Ala_racemase/Decarboxylase_C"/>
</dbReference>
<evidence type="ECO:0000256" key="7">
    <source>
        <dbReference type="PIRSR" id="PIRSR600821-52"/>
    </source>
</evidence>
<keyword evidence="10" id="KW-1185">Reference proteome</keyword>
<reference evidence="9" key="1">
    <citation type="submission" date="2021-03" db="EMBL/GenBank/DDBJ databases">
        <title>Bacillus suaedae sp. nov., isolated from Suaeda aralocaspica.</title>
        <authorList>
            <person name="Lei R.F.R."/>
        </authorList>
    </citation>
    <scope>NUCLEOTIDE SEQUENCE</scope>
    <source>
        <strain evidence="9">YZJH907-2</strain>
    </source>
</reference>
<evidence type="ECO:0000313" key="10">
    <source>
        <dbReference type="Proteomes" id="UP000678228"/>
    </source>
</evidence>
<dbReference type="SMART" id="SM01005">
    <property type="entry name" value="Ala_racemase_C"/>
    <property type="match status" value="1"/>
</dbReference>
<protein>
    <recommendedName>
        <fullName evidence="5">Alanine racemase</fullName>
        <ecNumber evidence="5">5.1.1.1</ecNumber>
    </recommendedName>
</protein>
<evidence type="ECO:0000256" key="3">
    <source>
        <dbReference type="ARBA" id="ARBA00022898"/>
    </source>
</evidence>
<dbReference type="EC" id="5.1.1.1" evidence="5"/>
<dbReference type="InterPro" id="IPR029066">
    <property type="entry name" value="PLP-binding_barrel"/>
</dbReference>
<comment type="caution">
    <text evidence="9">The sequence shown here is derived from an EMBL/GenBank/DDBJ whole genome shotgun (WGS) entry which is preliminary data.</text>
</comment>
<comment type="pathway">
    <text evidence="5">Amino-acid biosynthesis; D-alanine biosynthesis; D-alanine from L-alanine: step 1/1.</text>
</comment>
<feature type="modified residue" description="N6-(pyridoxal phosphate)lysine" evidence="5 6">
    <location>
        <position position="41"/>
    </location>
</feature>
<evidence type="ECO:0000259" key="8">
    <source>
        <dbReference type="SMART" id="SM01005"/>
    </source>
</evidence>
<evidence type="ECO:0000256" key="2">
    <source>
        <dbReference type="ARBA" id="ARBA00001933"/>
    </source>
</evidence>
<dbReference type="SUPFAM" id="SSF51419">
    <property type="entry name" value="PLP-binding barrel"/>
    <property type="match status" value="1"/>
</dbReference>
<dbReference type="GO" id="GO:0005829">
    <property type="term" value="C:cytosol"/>
    <property type="evidence" value="ECO:0007669"/>
    <property type="project" value="TreeGrafter"/>
</dbReference>
<dbReference type="FunFam" id="3.20.20.10:FF:000002">
    <property type="entry name" value="Alanine racemase"/>
    <property type="match status" value="1"/>
</dbReference>
<feature type="active site" description="Proton acceptor; specific for D-alanine" evidence="5">
    <location>
        <position position="41"/>
    </location>
</feature>
<dbReference type="NCBIfam" id="TIGR00492">
    <property type="entry name" value="alr"/>
    <property type="match status" value="1"/>
</dbReference>
<dbReference type="InterPro" id="IPR000821">
    <property type="entry name" value="Ala_racemase"/>
</dbReference>
<comment type="similarity">
    <text evidence="5">Belongs to the alanine racemase family.</text>
</comment>
<keyword evidence="4 5" id="KW-0413">Isomerase</keyword>
<dbReference type="Proteomes" id="UP000678228">
    <property type="component" value="Unassembled WGS sequence"/>
</dbReference>
<feature type="active site" description="Proton acceptor; specific for L-alanine" evidence="5">
    <location>
        <position position="270"/>
    </location>
</feature>
<dbReference type="InterPro" id="IPR001608">
    <property type="entry name" value="Ala_racemase_N"/>
</dbReference>
<accession>A0A940WYT6</accession>
<comment type="function">
    <text evidence="5">Catalyzes the interconversion of L-alanine and D-alanine. May also act on other amino acids.</text>
</comment>
<evidence type="ECO:0000256" key="4">
    <source>
        <dbReference type="ARBA" id="ARBA00023235"/>
    </source>
</evidence>
<dbReference type="PROSITE" id="PS00395">
    <property type="entry name" value="ALANINE_RACEMASE"/>
    <property type="match status" value="1"/>
</dbReference>
<dbReference type="InterPro" id="IPR011079">
    <property type="entry name" value="Ala_racemase_C"/>
</dbReference>
<feature type="binding site" evidence="5 7">
    <location>
        <position position="138"/>
    </location>
    <ligand>
        <name>substrate</name>
    </ligand>
</feature>
<dbReference type="PRINTS" id="PR00992">
    <property type="entry name" value="ALARACEMASE"/>
</dbReference>
<evidence type="ECO:0000313" key="9">
    <source>
        <dbReference type="EMBL" id="MBP3953313.1"/>
    </source>
</evidence>
<dbReference type="AlphaFoldDB" id="A0A940WYT6"/>
<dbReference type="EMBL" id="JAGKSQ010000012">
    <property type="protein sequence ID" value="MBP3953313.1"/>
    <property type="molecule type" value="Genomic_DNA"/>
</dbReference>
<name>A0A940WYT6_9BACI</name>
<dbReference type="GO" id="GO:0030632">
    <property type="term" value="P:D-alanine biosynthetic process"/>
    <property type="evidence" value="ECO:0007669"/>
    <property type="project" value="UniProtKB-UniRule"/>
</dbReference>
<dbReference type="Pfam" id="PF01168">
    <property type="entry name" value="Ala_racemase_N"/>
    <property type="match status" value="1"/>
</dbReference>
<dbReference type="GO" id="GO:0009252">
    <property type="term" value="P:peptidoglycan biosynthetic process"/>
    <property type="evidence" value="ECO:0007669"/>
    <property type="project" value="TreeGrafter"/>
</dbReference>
<sequence length="378" mass="42303">MDKVFYRDTWAEINLSAIKDNIQAVSRLYQGREVHVMAVVKANGYGHGAIEVAKAALDAGATHLAVALLDEAIELRQAGIVAPILVFGRIRPEDAVVAAKWQVILTVYQLEWLKIANESLSQDTRIQVHLKIDTGMGRVGMRNEEDVQSVLDFIQESTVFELNGIYTHFATADELNTSYVEKQYSRFLTILTLLEERKIQIPFIHCGNSATGLRFPEKVFNLFRFGISLYGLTPSPEITEELPIILKPAFTLKTKIVQVKQLPADECISYGATYQTTKDEWIATIPIGYADGWIRHNSTKGGEVLVNGERAPFVGRICMDQCMIRLPEPVEVGTVVTLIGEDGEDSISMEEVAKRLDTINYEVPCIISARVPRLYVER</sequence>
<dbReference type="SUPFAM" id="SSF50621">
    <property type="entry name" value="Alanine racemase C-terminal domain-like"/>
    <property type="match status" value="1"/>
</dbReference>
<feature type="binding site" evidence="5 7">
    <location>
        <position position="319"/>
    </location>
    <ligand>
        <name>substrate</name>
    </ligand>
</feature>
<keyword evidence="3 5" id="KW-0663">Pyridoxal phosphate</keyword>
<dbReference type="RefSeq" id="WP_210599172.1">
    <property type="nucleotide sequence ID" value="NZ_JAGKSQ010000012.1"/>
</dbReference>
<dbReference type="GO" id="GO:0030170">
    <property type="term" value="F:pyridoxal phosphate binding"/>
    <property type="evidence" value="ECO:0007669"/>
    <property type="project" value="UniProtKB-UniRule"/>
</dbReference>
<proteinExistence type="inferred from homology"/>
<comment type="cofactor">
    <cofactor evidence="2 5 6">
        <name>pyridoxal 5'-phosphate</name>
        <dbReference type="ChEBI" id="CHEBI:597326"/>
    </cofactor>
</comment>
<dbReference type="PANTHER" id="PTHR30511">
    <property type="entry name" value="ALANINE RACEMASE"/>
    <property type="match status" value="1"/>
</dbReference>
<feature type="domain" description="Alanine racemase C-terminal" evidence="8">
    <location>
        <begin position="249"/>
        <end position="376"/>
    </location>
</feature>
<dbReference type="Gene3D" id="3.20.20.10">
    <property type="entry name" value="Alanine racemase"/>
    <property type="match status" value="1"/>
</dbReference>
<dbReference type="HAMAP" id="MF_01201">
    <property type="entry name" value="Ala_racemase"/>
    <property type="match status" value="1"/>
</dbReference>
<dbReference type="PANTHER" id="PTHR30511:SF0">
    <property type="entry name" value="ALANINE RACEMASE, CATABOLIC-RELATED"/>
    <property type="match status" value="1"/>
</dbReference>
<evidence type="ECO:0000256" key="6">
    <source>
        <dbReference type="PIRSR" id="PIRSR600821-50"/>
    </source>
</evidence>
<dbReference type="Gene3D" id="2.40.37.10">
    <property type="entry name" value="Lyase, Ornithine Decarboxylase, Chain A, domain 1"/>
    <property type="match status" value="1"/>
</dbReference>
<evidence type="ECO:0000256" key="1">
    <source>
        <dbReference type="ARBA" id="ARBA00000316"/>
    </source>
</evidence>
<dbReference type="Pfam" id="PF00842">
    <property type="entry name" value="Ala_racemase_C"/>
    <property type="match status" value="1"/>
</dbReference>
<gene>
    <name evidence="9" type="primary">alr</name>
    <name evidence="9" type="ORF">J7W16_19550</name>
</gene>
<evidence type="ECO:0000256" key="5">
    <source>
        <dbReference type="HAMAP-Rule" id="MF_01201"/>
    </source>
</evidence>
<dbReference type="FunFam" id="2.40.37.10:FF:000006">
    <property type="entry name" value="Alanine racemase"/>
    <property type="match status" value="1"/>
</dbReference>
<dbReference type="CDD" id="cd00430">
    <property type="entry name" value="PLPDE_III_AR"/>
    <property type="match status" value="1"/>
</dbReference>
<organism evidence="9 10">
    <name type="scientific">Halalkalibacter suaedae</name>
    <dbReference type="NCBI Taxonomy" id="2822140"/>
    <lineage>
        <taxon>Bacteria</taxon>
        <taxon>Bacillati</taxon>
        <taxon>Bacillota</taxon>
        <taxon>Bacilli</taxon>
        <taxon>Bacillales</taxon>
        <taxon>Bacillaceae</taxon>
        <taxon>Halalkalibacter</taxon>
    </lineage>
</organism>
<dbReference type="InterPro" id="IPR020622">
    <property type="entry name" value="Ala_racemase_pyridoxalP-BS"/>
</dbReference>
<comment type="catalytic activity">
    <reaction evidence="1 5">
        <text>L-alanine = D-alanine</text>
        <dbReference type="Rhea" id="RHEA:20249"/>
        <dbReference type="ChEBI" id="CHEBI:57416"/>
        <dbReference type="ChEBI" id="CHEBI:57972"/>
        <dbReference type="EC" id="5.1.1.1"/>
    </reaction>
</comment>
<dbReference type="GO" id="GO:0008784">
    <property type="term" value="F:alanine racemase activity"/>
    <property type="evidence" value="ECO:0007669"/>
    <property type="project" value="UniProtKB-UniRule"/>
</dbReference>